<dbReference type="Proteomes" id="UP000253032">
    <property type="component" value="Unassembled WGS sequence"/>
</dbReference>
<keyword evidence="1" id="KW-0472">Membrane</keyword>
<dbReference type="InterPro" id="IPR021279">
    <property type="entry name" value="DUF2721"/>
</dbReference>
<keyword evidence="1" id="KW-1133">Transmembrane helix</keyword>
<evidence type="ECO:0000313" key="2">
    <source>
        <dbReference type="EMBL" id="RCL37534.1"/>
    </source>
</evidence>
<dbReference type="AlphaFoldDB" id="A0A368BKX4"/>
<sequence>MQEYLSISAIMQTAVTPVFLLAGIGALLNVMTGRLGRIIDRLRYLQSYLSRVNAHDQEIILLNRKRLIFRTRFINTSIFFCAFSGLIVCIVIGSLFVGGIYQISLDSFISVAFILCMICLILSLIFLIFEILFATRTSRKNILATESIISKYLDSQGK</sequence>
<protein>
    <submittedName>
        <fullName evidence="2">DUF2721 domain-containing protein</fullName>
    </submittedName>
</protein>
<gene>
    <name evidence="2" type="ORF">DBW98_03780</name>
</gene>
<name>A0A368BKX4_9GAMM</name>
<organism evidence="2 3">
    <name type="scientific">SAR86 cluster bacterium</name>
    <dbReference type="NCBI Taxonomy" id="2030880"/>
    <lineage>
        <taxon>Bacteria</taxon>
        <taxon>Pseudomonadati</taxon>
        <taxon>Pseudomonadota</taxon>
        <taxon>Gammaproteobacteria</taxon>
        <taxon>SAR86 cluster</taxon>
    </lineage>
</organism>
<evidence type="ECO:0000313" key="3">
    <source>
        <dbReference type="Proteomes" id="UP000253032"/>
    </source>
</evidence>
<accession>A0A368BKX4</accession>
<keyword evidence="1" id="KW-0812">Transmembrane</keyword>
<feature type="transmembrane region" description="Helical" evidence="1">
    <location>
        <begin position="6"/>
        <end position="31"/>
    </location>
</feature>
<feature type="transmembrane region" description="Helical" evidence="1">
    <location>
        <begin position="73"/>
        <end position="101"/>
    </location>
</feature>
<comment type="caution">
    <text evidence="2">The sequence shown here is derived from an EMBL/GenBank/DDBJ whole genome shotgun (WGS) entry which is preliminary data.</text>
</comment>
<dbReference type="Pfam" id="PF11026">
    <property type="entry name" value="DUF2721"/>
    <property type="match status" value="1"/>
</dbReference>
<feature type="transmembrane region" description="Helical" evidence="1">
    <location>
        <begin position="107"/>
        <end position="133"/>
    </location>
</feature>
<proteinExistence type="predicted"/>
<evidence type="ECO:0000256" key="1">
    <source>
        <dbReference type="SAM" id="Phobius"/>
    </source>
</evidence>
<dbReference type="EMBL" id="QOPC01000021">
    <property type="protein sequence ID" value="RCL37534.1"/>
    <property type="molecule type" value="Genomic_DNA"/>
</dbReference>
<reference evidence="2 3" key="1">
    <citation type="journal article" date="2018" name="Microbiome">
        <title>Fine metagenomic profile of the Mediterranean stratified and mixed water columns revealed by assembly and recruitment.</title>
        <authorList>
            <person name="Haro-Moreno J.M."/>
            <person name="Lopez-Perez M."/>
            <person name="De La Torre J.R."/>
            <person name="Picazo A."/>
            <person name="Camacho A."/>
            <person name="Rodriguez-Valera F."/>
        </authorList>
    </citation>
    <scope>NUCLEOTIDE SEQUENCE [LARGE SCALE GENOMIC DNA]</scope>
    <source>
        <strain evidence="2">MED-G84</strain>
    </source>
</reference>